<keyword evidence="11" id="KW-1185">Reference proteome</keyword>
<evidence type="ECO:0000256" key="9">
    <source>
        <dbReference type="RuleBase" id="RU364020"/>
    </source>
</evidence>
<evidence type="ECO:0000313" key="10">
    <source>
        <dbReference type="EMBL" id="CAH3032782.1"/>
    </source>
</evidence>
<dbReference type="PANTHER" id="PTHR12137">
    <property type="entry name" value="CARBOHYDRATE SULFOTRANSFERASE"/>
    <property type="match status" value="1"/>
</dbReference>
<evidence type="ECO:0000256" key="1">
    <source>
        <dbReference type="ARBA" id="ARBA00004323"/>
    </source>
</evidence>
<sequence length="337" mass="40595">MYDKQLIVEELQWPQLEGLNNTPFTDRPLSLNFLMLRRKQLLQDQCFRKPQNPLYIEEADFSRFIVIEKLRFVFCFIPKVSCATWKRVLYAAENMGKATGFNPHKRILFKWLSDYTPSKRKEILDSYYKAMFVRHPFERLASAYRDKKKKKWFQRLIYPENEELWGKIKFSAFIRRELLTRNKTTLQTNQHRRSYEQICPCEVKFDFIGHFENLFEEAGRLLNIIGVYDYVKFPEYRPSKTQPYMQEYYSELTTSEISQLYEIFELDFKLYGYDRLPSPLENNTSDDFLYISVLSDIVCCCCRWPVGGIEYVGFLFSSRVLYYKLRVSVSNLLQEYR</sequence>
<dbReference type="InterPro" id="IPR018011">
    <property type="entry name" value="Carb_sulfotrans_8-10"/>
</dbReference>
<keyword evidence="4" id="KW-0812">Transmembrane</keyword>
<gene>
    <name evidence="10" type="ORF">PLOB_00000305</name>
</gene>
<evidence type="ECO:0000256" key="4">
    <source>
        <dbReference type="ARBA" id="ARBA00022692"/>
    </source>
</evidence>
<comment type="similarity">
    <text evidence="2 9">Belongs to the sulfotransferase 2 family.</text>
</comment>
<keyword evidence="9" id="KW-0119">Carbohydrate metabolism</keyword>
<evidence type="ECO:0000256" key="7">
    <source>
        <dbReference type="ARBA" id="ARBA00023136"/>
    </source>
</evidence>
<keyword evidence="7" id="KW-0472">Membrane</keyword>
<proteinExistence type="inferred from homology"/>
<reference evidence="10 11" key="1">
    <citation type="submission" date="2022-05" db="EMBL/GenBank/DDBJ databases">
        <authorList>
            <consortium name="Genoscope - CEA"/>
            <person name="William W."/>
        </authorList>
    </citation>
    <scope>NUCLEOTIDE SEQUENCE [LARGE SCALE GENOMIC DNA]</scope>
</reference>
<dbReference type="EMBL" id="CALNXK010000001">
    <property type="protein sequence ID" value="CAH3032782.1"/>
    <property type="molecule type" value="Genomic_DNA"/>
</dbReference>
<keyword evidence="5" id="KW-1133">Transmembrane helix</keyword>
<evidence type="ECO:0000256" key="3">
    <source>
        <dbReference type="ARBA" id="ARBA00022679"/>
    </source>
</evidence>
<dbReference type="PANTHER" id="PTHR12137:SF54">
    <property type="entry name" value="CARBOHYDRATE SULFOTRANSFERASE"/>
    <property type="match status" value="1"/>
</dbReference>
<organism evidence="10 11">
    <name type="scientific">Porites lobata</name>
    <dbReference type="NCBI Taxonomy" id="104759"/>
    <lineage>
        <taxon>Eukaryota</taxon>
        <taxon>Metazoa</taxon>
        <taxon>Cnidaria</taxon>
        <taxon>Anthozoa</taxon>
        <taxon>Hexacorallia</taxon>
        <taxon>Scleractinia</taxon>
        <taxon>Fungiina</taxon>
        <taxon>Poritidae</taxon>
        <taxon>Porites</taxon>
    </lineage>
</organism>
<dbReference type="Pfam" id="PF03567">
    <property type="entry name" value="Sulfotransfer_2"/>
    <property type="match status" value="1"/>
</dbReference>
<dbReference type="InterPro" id="IPR005331">
    <property type="entry name" value="Sulfotransferase"/>
</dbReference>
<keyword evidence="3 9" id="KW-0808">Transferase</keyword>
<keyword evidence="6 9" id="KW-0333">Golgi apparatus</keyword>
<evidence type="ECO:0000256" key="6">
    <source>
        <dbReference type="ARBA" id="ARBA00023034"/>
    </source>
</evidence>
<dbReference type="EC" id="2.8.2.-" evidence="9"/>
<name>A0ABN8MPB6_9CNID</name>
<dbReference type="Proteomes" id="UP001159405">
    <property type="component" value="Unassembled WGS sequence"/>
</dbReference>
<keyword evidence="8 9" id="KW-0325">Glycoprotein</keyword>
<evidence type="ECO:0000256" key="2">
    <source>
        <dbReference type="ARBA" id="ARBA00006339"/>
    </source>
</evidence>
<accession>A0ABN8MPB6</accession>
<evidence type="ECO:0000313" key="11">
    <source>
        <dbReference type="Proteomes" id="UP001159405"/>
    </source>
</evidence>
<comment type="subcellular location">
    <subcellularLocation>
        <location evidence="1 9">Golgi apparatus membrane</location>
        <topology evidence="1 9">Single-pass type II membrane protein</topology>
    </subcellularLocation>
</comment>
<evidence type="ECO:0000256" key="5">
    <source>
        <dbReference type="ARBA" id="ARBA00022989"/>
    </source>
</evidence>
<evidence type="ECO:0000256" key="8">
    <source>
        <dbReference type="ARBA" id="ARBA00023180"/>
    </source>
</evidence>
<protein>
    <recommendedName>
        <fullName evidence="9">Carbohydrate sulfotransferase</fullName>
        <ecNumber evidence="9">2.8.2.-</ecNumber>
    </recommendedName>
</protein>
<keyword evidence="9" id="KW-0735">Signal-anchor</keyword>
<comment type="caution">
    <text evidence="10">The sequence shown here is derived from an EMBL/GenBank/DDBJ whole genome shotgun (WGS) entry which is preliminary data.</text>
</comment>